<organism evidence="1 2">
    <name type="scientific">Diphasiastrum complanatum</name>
    <name type="common">Issler's clubmoss</name>
    <name type="synonym">Lycopodium complanatum</name>
    <dbReference type="NCBI Taxonomy" id="34168"/>
    <lineage>
        <taxon>Eukaryota</taxon>
        <taxon>Viridiplantae</taxon>
        <taxon>Streptophyta</taxon>
        <taxon>Embryophyta</taxon>
        <taxon>Tracheophyta</taxon>
        <taxon>Lycopodiopsida</taxon>
        <taxon>Lycopodiales</taxon>
        <taxon>Lycopodiaceae</taxon>
        <taxon>Lycopodioideae</taxon>
        <taxon>Diphasiastrum</taxon>
    </lineage>
</organism>
<comment type="caution">
    <text evidence="1">The sequence shown here is derived from an EMBL/GenBank/DDBJ whole genome shotgun (WGS) entry which is preliminary data.</text>
</comment>
<reference evidence="2" key="1">
    <citation type="journal article" date="2024" name="Proc. Natl. Acad. Sci. U.S.A.">
        <title>Extraordinary preservation of gene collinearity over three hundred million years revealed in homosporous lycophytes.</title>
        <authorList>
            <person name="Li C."/>
            <person name="Wickell D."/>
            <person name="Kuo L.Y."/>
            <person name="Chen X."/>
            <person name="Nie B."/>
            <person name="Liao X."/>
            <person name="Peng D."/>
            <person name="Ji J."/>
            <person name="Jenkins J."/>
            <person name="Williams M."/>
            <person name="Shu S."/>
            <person name="Plott C."/>
            <person name="Barry K."/>
            <person name="Rajasekar S."/>
            <person name="Grimwood J."/>
            <person name="Han X."/>
            <person name="Sun S."/>
            <person name="Hou Z."/>
            <person name="He W."/>
            <person name="Dai G."/>
            <person name="Sun C."/>
            <person name="Schmutz J."/>
            <person name="Leebens-Mack J.H."/>
            <person name="Li F.W."/>
            <person name="Wang L."/>
        </authorList>
    </citation>
    <scope>NUCLEOTIDE SEQUENCE [LARGE SCALE GENOMIC DNA]</scope>
    <source>
        <strain evidence="2">cv. PW_Plant_1</strain>
    </source>
</reference>
<name>A0ACC2C173_DIPCM</name>
<dbReference type="Proteomes" id="UP001162992">
    <property type="component" value="Chromosome 12"/>
</dbReference>
<dbReference type="EMBL" id="CM055103">
    <property type="protein sequence ID" value="KAJ7535799.1"/>
    <property type="molecule type" value="Genomic_DNA"/>
</dbReference>
<keyword evidence="2" id="KW-1185">Reference proteome</keyword>
<evidence type="ECO:0000313" key="2">
    <source>
        <dbReference type="Proteomes" id="UP001162992"/>
    </source>
</evidence>
<proteinExistence type="predicted"/>
<gene>
    <name evidence="1" type="ORF">O6H91_12G046500</name>
</gene>
<accession>A0ACC2C173</accession>
<evidence type="ECO:0000313" key="1">
    <source>
        <dbReference type="EMBL" id="KAJ7535799.1"/>
    </source>
</evidence>
<protein>
    <submittedName>
        <fullName evidence="1">Uncharacterized protein</fullName>
    </submittedName>
</protein>
<sequence length="821" mass="92010">MLSDHSCIHKAENFGVDSHPAPPIENSTCQEINAVIERAMANPEVGWCKGAVQNEQPTHGAGMWSKHNPHGRRLQGWDDNCGSIYLFARFSFCCESCDQVLYGSASVEQATCRSPAFKSSLIRGLAFEHANDLICCNRAPSDRCYALEVLAALAQEETWHLRGEAGQPPEYLGCLRFYLNQHFLKLVEQGKVIQCFDENAKAVWACFCTGLLSKNDDFIFCILQRSSYELTTPWHYYCFATSKEIQEPRRPWNALDLLINPPEKARFYDDPLDLIYAPSSKGQAIHVELQCFSHGMIDLAVSSLVQQQMFAGPLHRAIHTLNHNPLLAVPQFSPKTPGTLQLLLPLKMDSASNRVHASFVLEVSKSRRGERAYHVVDIVTLERGYVNARVLMPIVQSWLLKHVEDSRVCGTEVRPDICKSCSLYLQQFQSDPGIFNSHPQKQQAFSPQGLCAGANMSTEFAEIDDVSCMSMPMFDEMSLEGVDVAALSELSGFNELSSRNLAMTIPNLQAMNFLNNEQQLRTEIVHFSYPSEKINCTEVNGSHPKEPDSDGSSTSVTRRQAVGMASRWMEVDSSSIQSSIYSRLATLSSSNGKLGTWNREIPSGHKQDEFVEFTPADDACPKMNISALPPRFVAEFLSEDQGCEQRAERYTHETFGVYGIVNRCIIRENKNHAGKWFAIIEFRIWSDEEIRMKLVAGCEVKFPNFYEGEDVLIRRHKDKHNKLIRTQWSSSTANSPCRPKWVYTGLDTKAGKPLYKGPCTICGCESTVPFKPVVNGQPPRCRSCLPLHPSLLSTYNQSLPPLDPAATTNSLVFDHKSSASF</sequence>